<dbReference type="InterPro" id="IPR001304">
    <property type="entry name" value="C-type_lectin-like"/>
</dbReference>
<dbReference type="AlphaFoldDB" id="A0A6P7XDI9"/>
<name>A0A6P7XDI9_9AMPH</name>
<feature type="chain" id="PRO_5028056836" evidence="7">
    <location>
        <begin position="22"/>
        <end position="295"/>
    </location>
</feature>
<dbReference type="InterPro" id="IPR051663">
    <property type="entry name" value="CLec_Tetranectin-domain"/>
</dbReference>
<evidence type="ECO:0000256" key="7">
    <source>
        <dbReference type="SAM" id="SignalP"/>
    </source>
</evidence>
<dbReference type="GeneID" id="115465035"/>
<keyword evidence="9" id="KW-1185">Reference proteome</keyword>
<evidence type="ECO:0000256" key="6">
    <source>
        <dbReference type="SAM" id="MobiDB-lite"/>
    </source>
</evidence>
<evidence type="ECO:0000256" key="4">
    <source>
        <dbReference type="ARBA" id="ARBA00022734"/>
    </source>
</evidence>
<accession>A0A6P7XDI9</accession>
<reference evidence="10" key="1">
    <citation type="submission" date="2025-08" db="UniProtKB">
        <authorList>
            <consortium name="RefSeq"/>
        </authorList>
    </citation>
    <scope>IDENTIFICATION</scope>
</reference>
<evidence type="ECO:0000256" key="1">
    <source>
        <dbReference type="ARBA" id="ARBA00004613"/>
    </source>
</evidence>
<dbReference type="RefSeq" id="XP_030051296.1">
    <property type="nucleotide sequence ID" value="XM_030195436.1"/>
</dbReference>
<feature type="compositionally biased region" description="Polar residues" evidence="6">
    <location>
        <begin position="68"/>
        <end position="88"/>
    </location>
</feature>
<gene>
    <name evidence="10" type="primary">CLEC11A</name>
</gene>
<dbReference type="Pfam" id="PF00059">
    <property type="entry name" value="Lectin_C"/>
    <property type="match status" value="1"/>
</dbReference>
<dbReference type="PROSITE" id="PS00615">
    <property type="entry name" value="C_TYPE_LECTIN_1"/>
    <property type="match status" value="1"/>
</dbReference>
<dbReference type="CTD" id="6320"/>
<dbReference type="PANTHER" id="PTHR22799">
    <property type="entry name" value="TETRANECTIN-RELATED"/>
    <property type="match status" value="1"/>
</dbReference>
<dbReference type="Gene3D" id="3.10.100.10">
    <property type="entry name" value="Mannose-Binding Protein A, subunit A"/>
    <property type="match status" value="1"/>
</dbReference>
<evidence type="ECO:0000256" key="5">
    <source>
        <dbReference type="ARBA" id="ARBA00023157"/>
    </source>
</evidence>
<dbReference type="OrthoDB" id="441660at2759"/>
<dbReference type="Proteomes" id="UP000515156">
    <property type="component" value="Chromosome 3"/>
</dbReference>
<dbReference type="InterPro" id="IPR016186">
    <property type="entry name" value="C-type_lectin-like/link_sf"/>
</dbReference>
<dbReference type="InParanoid" id="A0A6P7XDI9"/>
<dbReference type="GO" id="GO:0030246">
    <property type="term" value="F:carbohydrate binding"/>
    <property type="evidence" value="ECO:0007669"/>
    <property type="project" value="UniProtKB-KW"/>
</dbReference>
<dbReference type="KEGG" id="muo:115465035"/>
<dbReference type="PROSITE" id="PS50041">
    <property type="entry name" value="C_TYPE_LECTIN_2"/>
    <property type="match status" value="1"/>
</dbReference>
<organism evidence="9 10">
    <name type="scientific">Microcaecilia unicolor</name>
    <dbReference type="NCBI Taxonomy" id="1415580"/>
    <lineage>
        <taxon>Eukaryota</taxon>
        <taxon>Metazoa</taxon>
        <taxon>Chordata</taxon>
        <taxon>Craniata</taxon>
        <taxon>Vertebrata</taxon>
        <taxon>Euteleostomi</taxon>
        <taxon>Amphibia</taxon>
        <taxon>Gymnophiona</taxon>
        <taxon>Siphonopidae</taxon>
        <taxon>Microcaecilia</taxon>
    </lineage>
</organism>
<dbReference type="GO" id="GO:0005615">
    <property type="term" value="C:extracellular space"/>
    <property type="evidence" value="ECO:0007669"/>
    <property type="project" value="TreeGrafter"/>
</dbReference>
<keyword evidence="2" id="KW-0964">Secreted</keyword>
<dbReference type="GO" id="GO:0008083">
    <property type="term" value="F:growth factor activity"/>
    <property type="evidence" value="ECO:0007669"/>
    <property type="project" value="TreeGrafter"/>
</dbReference>
<feature type="region of interest" description="Disordered" evidence="6">
    <location>
        <begin position="40"/>
        <end position="88"/>
    </location>
</feature>
<sequence>MIWGGLLLVLVGQIWIPACHSAETTEITLGEGKRNNSLQMISEDGLDIPETARKSPVGRPEREPDVSGNETAVEGSQPQQTALPTEALPTSTAEDNFSYIFTRLSAMDAAIHRLNVQFHGMDVKFSQLSQSMAKLRTKLDDNEDTIASLSEMNIRNMKQVGQLEGCLKGRRFTRKCYLLFLQFESYPTAQQLCQSRGGNLAMPADQQEYISLAQYIHDALFPSNWPVWIGINDQRSEGMYLYESGYRVSFFNWYKDHLVSQPNGGAMENCISVSSDDGKWWDNDCSLRMYYVCEY</sequence>
<dbReference type="SMART" id="SM00034">
    <property type="entry name" value="CLECT"/>
    <property type="match status" value="1"/>
</dbReference>
<evidence type="ECO:0000256" key="2">
    <source>
        <dbReference type="ARBA" id="ARBA00022525"/>
    </source>
</evidence>
<comment type="subcellular location">
    <subcellularLocation>
        <location evidence="1">Secreted</location>
    </subcellularLocation>
</comment>
<dbReference type="InterPro" id="IPR018378">
    <property type="entry name" value="C-type_lectin_CS"/>
</dbReference>
<keyword evidence="3 7" id="KW-0732">Signal</keyword>
<protein>
    <submittedName>
        <fullName evidence="10">C-type lectin domain family 11 member A</fullName>
    </submittedName>
</protein>
<evidence type="ECO:0000313" key="9">
    <source>
        <dbReference type="Proteomes" id="UP000515156"/>
    </source>
</evidence>
<keyword evidence="5" id="KW-1015">Disulfide bond</keyword>
<evidence type="ECO:0000259" key="8">
    <source>
        <dbReference type="PROSITE" id="PS50041"/>
    </source>
</evidence>
<dbReference type="FunCoup" id="A0A6P7XDI9">
    <property type="interactions" value="265"/>
</dbReference>
<keyword evidence="4" id="KW-0430">Lectin</keyword>
<dbReference type="InterPro" id="IPR016187">
    <property type="entry name" value="CTDL_fold"/>
</dbReference>
<dbReference type="SUPFAM" id="SSF56436">
    <property type="entry name" value="C-type lectin-like"/>
    <property type="match status" value="1"/>
</dbReference>
<feature type="signal peptide" evidence="7">
    <location>
        <begin position="1"/>
        <end position="21"/>
    </location>
</feature>
<proteinExistence type="predicted"/>
<dbReference type="PANTHER" id="PTHR22799:SF1">
    <property type="entry name" value="C-TYPE LECTIN DOMAIN FAMILY 11 MEMBER A"/>
    <property type="match status" value="1"/>
</dbReference>
<evidence type="ECO:0000256" key="3">
    <source>
        <dbReference type="ARBA" id="ARBA00022729"/>
    </source>
</evidence>
<dbReference type="GO" id="GO:0001503">
    <property type="term" value="P:ossification"/>
    <property type="evidence" value="ECO:0007669"/>
    <property type="project" value="TreeGrafter"/>
</dbReference>
<feature type="domain" description="C-type lectin" evidence="8">
    <location>
        <begin position="172"/>
        <end position="294"/>
    </location>
</feature>
<evidence type="ECO:0000313" key="10">
    <source>
        <dbReference type="RefSeq" id="XP_030051296.1"/>
    </source>
</evidence>